<comment type="similarity">
    <text evidence="2">Belongs to the SID1 family.</text>
</comment>
<gene>
    <name evidence="10" type="primary">Sidt1</name>
    <name evidence="10" type="ORF">EVAR_79802_1</name>
</gene>
<dbReference type="GO" id="GO:0051033">
    <property type="term" value="F:RNA transmembrane transporter activity"/>
    <property type="evidence" value="ECO:0007669"/>
    <property type="project" value="TreeGrafter"/>
</dbReference>
<evidence type="ECO:0000256" key="5">
    <source>
        <dbReference type="ARBA" id="ARBA00022989"/>
    </source>
</evidence>
<comment type="caution">
    <text evidence="10">The sequence shown here is derived from an EMBL/GenBank/DDBJ whole genome shotgun (WGS) entry which is preliminary data.</text>
</comment>
<accession>A0A4C1WQC2</accession>
<dbReference type="EMBL" id="BGZK01000629">
    <property type="protein sequence ID" value="GBP53588.1"/>
    <property type="molecule type" value="Genomic_DNA"/>
</dbReference>
<dbReference type="STRING" id="151549.A0A4C1WQC2"/>
<keyword evidence="6 9" id="KW-0472">Membrane</keyword>
<evidence type="ECO:0000256" key="8">
    <source>
        <dbReference type="SAM" id="MobiDB-lite"/>
    </source>
</evidence>
<name>A0A4C1WQC2_EUMVA</name>
<reference evidence="10 11" key="1">
    <citation type="journal article" date="2019" name="Commun. Biol.">
        <title>The bagworm genome reveals a unique fibroin gene that provides high tensile strength.</title>
        <authorList>
            <person name="Kono N."/>
            <person name="Nakamura H."/>
            <person name="Ohtoshi R."/>
            <person name="Tomita M."/>
            <person name="Numata K."/>
            <person name="Arakawa K."/>
        </authorList>
    </citation>
    <scope>NUCLEOTIDE SEQUENCE [LARGE SCALE GENOMIC DNA]</scope>
</reference>
<feature type="transmembrane region" description="Helical" evidence="9">
    <location>
        <begin position="166"/>
        <end position="186"/>
    </location>
</feature>
<sequence length="219" mass="23893">MMARSTECPGLDRRKQHTVRAAGAAAVSGTGPPPPSGAARAFEPLPLDPHHGSLDICYYNFLCAHPAGQVSDFNHVFSNLGYLLLGVLFVLQVNRRRLRRKKTPLNDVIAAPLPVAFSTHEWPHPLSVSQAYGIPAHYGLLYSLGVGMMVVALLSATYHICPNRLNFQFDTAFMYVMAVISMVKIYQSRHPDVNARAHATFGVLAVIIALGTPLVTIYS</sequence>
<evidence type="ECO:0000256" key="4">
    <source>
        <dbReference type="ARBA" id="ARBA00022729"/>
    </source>
</evidence>
<dbReference type="Pfam" id="PF13965">
    <property type="entry name" value="SID-1_RNA_chan"/>
    <property type="match status" value="1"/>
</dbReference>
<dbReference type="AlphaFoldDB" id="A0A4C1WQC2"/>
<evidence type="ECO:0000256" key="1">
    <source>
        <dbReference type="ARBA" id="ARBA00004141"/>
    </source>
</evidence>
<dbReference type="OrthoDB" id="416618at2759"/>
<keyword evidence="5 9" id="KW-1133">Transmembrane helix</keyword>
<evidence type="ECO:0000256" key="7">
    <source>
        <dbReference type="ARBA" id="ARBA00023180"/>
    </source>
</evidence>
<dbReference type="InterPro" id="IPR025958">
    <property type="entry name" value="SID1_TM_fam"/>
</dbReference>
<feature type="region of interest" description="Disordered" evidence="8">
    <location>
        <begin position="19"/>
        <end position="44"/>
    </location>
</feature>
<proteinExistence type="inferred from homology"/>
<keyword evidence="4" id="KW-0732">Signal</keyword>
<feature type="transmembrane region" description="Helical" evidence="9">
    <location>
        <begin position="140"/>
        <end position="160"/>
    </location>
</feature>
<dbReference type="GO" id="GO:0005886">
    <property type="term" value="C:plasma membrane"/>
    <property type="evidence" value="ECO:0007669"/>
    <property type="project" value="TreeGrafter"/>
</dbReference>
<feature type="transmembrane region" description="Helical" evidence="9">
    <location>
        <begin position="198"/>
        <end position="218"/>
    </location>
</feature>
<evidence type="ECO:0000313" key="11">
    <source>
        <dbReference type="Proteomes" id="UP000299102"/>
    </source>
</evidence>
<protein>
    <submittedName>
        <fullName evidence="10">SID1 transmembrane family member 1</fullName>
    </submittedName>
</protein>
<comment type="subcellular location">
    <subcellularLocation>
        <location evidence="1">Membrane</location>
        <topology evidence="1">Multi-pass membrane protein</topology>
    </subcellularLocation>
</comment>
<keyword evidence="11" id="KW-1185">Reference proteome</keyword>
<keyword evidence="7" id="KW-0325">Glycoprotein</keyword>
<dbReference type="PANTHER" id="PTHR12185:SF14">
    <property type="entry name" value="CHOLESTEROL UPTAKE PROTEIN 1"/>
    <property type="match status" value="1"/>
</dbReference>
<feature type="transmembrane region" description="Helical" evidence="9">
    <location>
        <begin position="76"/>
        <end position="93"/>
    </location>
</feature>
<evidence type="ECO:0000313" key="10">
    <source>
        <dbReference type="EMBL" id="GBP53588.1"/>
    </source>
</evidence>
<dbReference type="GO" id="GO:0003725">
    <property type="term" value="F:double-stranded RNA binding"/>
    <property type="evidence" value="ECO:0007669"/>
    <property type="project" value="TreeGrafter"/>
</dbReference>
<evidence type="ECO:0000256" key="3">
    <source>
        <dbReference type="ARBA" id="ARBA00022692"/>
    </source>
</evidence>
<feature type="compositionally biased region" description="Low complexity" evidence="8">
    <location>
        <begin position="19"/>
        <end position="30"/>
    </location>
</feature>
<keyword evidence="3 9" id="KW-0812">Transmembrane</keyword>
<organism evidence="10 11">
    <name type="scientific">Eumeta variegata</name>
    <name type="common">Bagworm moth</name>
    <name type="synonym">Eumeta japonica</name>
    <dbReference type="NCBI Taxonomy" id="151549"/>
    <lineage>
        <taxon>Eukaryota</taxon>
        <taxon>Metazoa</taxon>
        <taxon>Ecdysozoa</taxon>
        <taxon>Arthropoda</taxon>
        <taxon>Hexapoda</taxon>
        <taxon>Insecta</taxon>
        <taxon>Pterygota</taxon>
        <taxon>Neoptera</taxon>
        <taxon>Endopterygota</taxon>
        <taxon>Lepidoptera</taxon>
        <taxon>Glossata</taxon>
        <taxon>Ditrysia</taxon>
        <taxon>Tineoidea</taxon>
        <taxon>Psychidae</taxon>
        <taxon>Oiketicinae</taxon>
        <taxon>Eumeta</taxon>
    </lineage>
</organism>
<dbReference type="GO" id="GO:0005764">
    <property type="term" value="C:lysosome"/>
    <property type="evidence" value="ECO:0007669"/>
    <property type="project" value="TreeGrafter"/>
</dbReference>
<evidence type="ECO:0000256" key="2">
    <source>
        <dbReference type="ARBA" id="ARBA00006618"/>
    </source>
</evidence>
<evidence type="ECO:0000256" key="9">
    <source>
        <dbReference type="SAM" id="Phobius"/>
    </source>
</evidence>
<evidence type="ECO:0000256" key="6">
    <source>
        <dbReference type="ARBA" id="ARBA00023136"/>
    </source>
</evidence>
<dbReference type="PANTHER" id="PTHR12185">
    <property type="entry name" value="SID1 TRANSMEMBRANE FAMILY MEMEBER"/>
    <property type="match status" value="1"/>
</dbReference>
<dbReference type="Proteomes" id="UP000299102">
    <property type="component" value="Unassembled WGS sequence"/>
</dbReference>